<evidence type="ECO:0000313" key="4">
    <source>
        <dbReference type="Proteomes" id="UP000034893"/>
    </source>
</evidence>
<dbReference type="AlphaFoldDB" id="A0A0G0L8F1"/>
<comment type="caution">
    <text evidence="3">The sequence shown here is derived from an EMBL/GenBank/DDBJ whole genome shotgun (WGS) entry which is preliminary data.</text>
</comment>
<proteinExistence type="inferred from homology"/>
<sequence>MRSIRGLLFPQEGIFFELLESESKNVLKGAQLLSQMATKFDNNTNLIRKKIKQLELEGDKIVAEIHQRLNSSFITPIDHEDIANLANTYDDVIDGIYTFVNRLHIYNIKKIDGVIKSFAKLVLLTCQEIDKAFISMKKLSQTEMDARSDNVKKLEREADDLLDHSTAALFKNKNFVAILKYKELYEILEGTTDKCMDVVDILRGVVLKHS</sequence>
<evidence type="ECO:0000313" key="3">
    <source>
        <dbReference type="EMBL" id="KKQ88288.1"/>
    </source>
</evidence>
<dbReference type="PANTHER" id="PTHR37298:SF1">
    <property type="entry name" value="UPF0111 PROTEIN YKAA"/>
    <property type="match status" value="1"/>
</dbReference>
<protein>
    <recommendedName>
        <fullName evidence="5">Phosphate transport regulator</fullName>
    </recommendedName>
</protein>
<evidence type="ECO:0000256" key="1">
    <source>
        <dbReference type="ARBA" id="ARBA00008591"/>
    </source>
</evidence>
<dbReference type="Gene3D" id="1.20.58.220">
    <property type="entry name" value="Phosphate transport system protein phou homolog 2, domain 2"/>
    <property type="match status" value="1"/>
</dbReference>
<dbReference type="EMBL" id="LBVP01000023">
    <property type="protein sequence ID" value="KKQ88288.1"/>
    <property type="molecule type" value="Genomic_DNA"/>
</dbReference>
<evidence type="ECO:0000256" key="2">
    <source>
        <dbReference type="SAM" id="Coils"/>
    </source>
</evidence>
<dbReference type="InterPro" id="IPR018445">
    <property type="entry name" value="Put_Phosphate_transp_reg"/>
</dbReference>
<dbReference type="InterPro" id="IPR052912">
    <property type="entry name" value="UPF0111_domain"/>
</dbReference>
<comment type="similarity">
    <text evidence="1">Belongs to the UPF0111 family.</text>
</comment>
<dbReference type="Pfam" id="PF01865">
    <property type="entry name" value="PhoU_div"/>
    <property type="match status" value="1"/>
</dbReference>
<dbReference type="Proteomes" id="UP000034893">
    <property type="component" value="Unassembled WGS sequence"/>
</dbReference>
<feature type="coiled-coil region" evidence="2">
    <location>
        <begin position="137"/>
        <end position="164"/>
    </location>
</feature>
<organism evidence="3 4">
    <name type="scientific">Candidatus Curtissbacteria bacterium GW2011_GWC2_38_9</name>
    <dbReference type="NCBI Taxonomy" id="1618414"/>
    <lineage>
        <taxon>Bacteria</taxon>
        <taxon>Candidatus Curtissiibacteriota</taxon>
    </lineage>
</organism>
<accession>A0A0G0L8F1</accession>
<keyword evidence="2" id="KW-0175">Coiled coil</keyword>
<dbReference type="InterPro" id="IPR038078">
    <property type="entry name" value="PhoU-like_sf"/>
</dbReference>
<reference evidence="3 4" key="1">
    <citation type="journal article" date="2015" name="Nature">
        <title>rRNA introns, odd ribosomes, and small enigmatic genomes across a large radiation of phyla.</title>
        <authorList>
            <person name="Brown C.T."/>
            <person name="Hug L.A."/>
            <person name="Thomas B.C."/>
            <person name="Sharon I."/>
            <person name="Castelle C.J."/>
            <person name="Singh A."/>
            <person name="Wilkins M.J."/>
            <person name="Williams K.H."/>
            <person name="Banfield J.F."/>
        </authorList>
    </citation>
    <scope>NUCLEOTIDE SEQUENCE [LARGE SCALE GENOMIC DNA]</scope>
</reference>
<name>A0A0G0L8F1_9BACT</name>
<gene>
    <name evidence="3" type="ORF">UT12_C0023G0006</name>
</gene>
<evidence type="ECO:0008006" key="5">
    <source>
        <dbReference type="Google" id="ProtNLM"/>
    </source>
</evidence>
<dbReference type="PANTHER" id="PTHR37298">
    <property type="entry name" value="UPF0111 PROTEIN YKAA"/>
    <property type="match status" value="1"/>
</dbReference>